<reference evidence="2 3" key="1">
    <citation type="submission" date="2018-12" db="EMBL/GenBank/DDBJ databases">
        <authorList>
            <consortium name="Pathogen Informatics"/>
        </authorList>
    </citation>
    <scope>NUCLEOTIDE SEQUENCE [LARGE SCALE GENOMIC DNA]</scope>
    <source>
        <strain evidence="2 3">NCTC129</strain>
    </source>
</reference>
<dbReference type="EMBL" id="LR134140">
    <property type="protein sequence ID" value="VDZ99336.1"/>
    <property type="molecule type" value="Genomic_DNA"/>
</dbReference>
<name>A0A447N7R8_SALET</name>
<evidence type="ECO:0000256" key="1">
    <source>
        <dbReference type="SAM" id="MobiDB-lite"/>
    </source>
</evidence>
<protein>
    <submittedName>
        <fullName evidence="2">Uncharacterized protein</fullName>
    </submittedName>
</protein>
<dbReference type="Proteomes" id="UP000282086">
    <property type="component" value="Chromosome"/>
</dbReference>
<proteinExistence type="predicted"/>
<evidence type="ECO:0000313" key="2">
    <source>
        <dbReference type="EMBL" id="VDZ99336.1"/>
    </source>
</evidence>
<feature type="region of interest" description="Disordered" evidence="1">
    <location>
        <begin position="27"/>
        <end position="51"/>
    </location>
</feature>
<organism evidence="2 3">
    <name type="scientific">Salmonella enterica I</name>
    <dbReference type="NCBI Taxonomy" id="59201"/>
    <lineage>
        <taxon>Bacteria</taxon>
        <taxon>Pseudomonadati</taxon>
        <taxon>Pseudomonadota</taxon>
        <taxon>Gammaproteobacteria</taxon>
        <taxon>Enterobacterales</taxon>
        <taxon>Enterobacteriaceae</taxon>
        <taxon>Salmonella</taxon>
    </lineage>
</organism>
<gene>
    <name evidence="2" type="ORF">NCTC129_05643</name>
</gene>
<dbReference type="AlphaFoldDB" id="A0A447N7R8"/>
<evidence type="ECO:0000313" key="3">
    <source>
        <dbReference type="Proteomes" id="UP000282086"/>
    </source>
</evidence>
<accession>A0A447N7R8</accession>
<sequence length="72" mass="7860">MPKIDTQMIDQLQFALLVNTGKERHLGIGRPRCTSEPPELLQMPPMTDAPIHDEPITECGSRPSGLSAFSSA</sequence>